<evidence type="ECO:0000256" key="2">
    <source>
        <dbReference type="SAM" id="Phobius"/>
    </source>
</evidence>
<evidence type="ECO:0000313" key="3">
    <source>
        <dbReference type="EMBL" id="AYD89345.1"/>
    </source>
</evidence>
<evidence type="ECO:0000313" key="4">
    <source>
        <dbReference type="Proteomes" id="UP000273001"/>
    </source>
</evidence>
<keyword evidence="2" id="KW-0812">Transmembrane</keyword>
<organism evidence="3 4">
    <name type="scientific">Actinomyces lilanjuaniae</name>
    <dbReference type="NCBI Taxonomy" id="2321394"/>
    <lineage>
        <taxon>Bacteria</taxon>
        <taxon>Bacillati</taxon>
        <taxon>Actinomycetota</taxon>
        <taxon>Actinomycetes</taxon>
        <taxon>Actinomycetales</taxon>
        <taxon>Actinomycetaceae</taxon>
        <taxon>Actinomyces</taxon>
    </lineage>
</organism>
<feature type="transmembrane region" description="Helical" evidence="2">
    <location>
        <begin position="241"/>
        <end position="262"/>
    </location>
</feature>
<keyword evidence="4" id="KW-1185">Reference proteome</keyword>
<dbReference type="EMBL" id="CP032514">
    <property type="protein sequence ID" value="AYD89345.1"/>
    <property type="molecule type" value="Genomic_DNA"/>
</dbReference>
<name>A0ABM6Z2V7_9ACTO</name>
<sequence>MPGARAYPARAGADPLPAALVVLAVLVVVVVPVGSAAPGVPCPAQKESPAVVEEQSASSTAVPGTDPEDVAQTWMSDVGATLVRQHTGEQQAEVEISQVRPVHAWAPGFLDGSEPTAAPVPVGSWAAAAAVGEEPVGLVVVEVDEASASVVDDDVVLDGSLAEDVAGLGTSVLVHDVEVAAWYAVEPAGAMTVVALGEVSSTLLAGPISLVDYGQVLRERNGAEPVVSTSQTQVQAGAGGWAVWGPVLAVVAVGVLAVVVTVRHERRVTAPLRQARQRMPLGSDTIPDSHVNHLQD</sequence>
<protein>
    <submittedName>
        <fullName evidence="3">Uncharacterized protein</fullName>
    </submittedName>
</protein>
<keyword evidence="2" id="KW-0472">Membrane</keyword>
<proteinExistence type="predicted"/>
<reference evidence="3 4" key="1">
    <citation type="submission" date="2018-09" db="EMBL/GenBank/DDBJ databases">
        <authorList>
            <person name="Li J."/>
        </authorList>
    </citation>
    <scope>NUCLEOTIDE SEQUENCE [LARGE SCALE GENOMIC DNA]</scope>
    <source>
        <strain evidence="3 4">2129</strain>
    </source>
</reference>
<evidence type="ECO:0000256" key="1">
    <source>
        <dbReference type="SAM" id="MobiDB-lite"/>
    </source>
</evidence>
<keyword evidence="2" id="KW-1133">Transmembrane helix</keyword>
<dbReference type="Proteomes" id="UP000273001">
    <property type="component" value="Chromosome"/>
</dbReference>
<feature type="region of interest" description="Disordered" evidence="1">
    <location>
        <begin position="39"/>
        <end position="67"/>
    </location>
</feature>
<accession>A0ABM6Z2V7</accession>
<gene>
    <name evidence="3" type="ORF">D5R93_03405</name>
</gene>